<dbReference type="EMBL" id="CP058561">
    <property type="protein sequence ID" value="QUH30696.1"/>
    <property type="molecule type" value="Genomic_DNA"/>
</dbReference>
<keyword evidence="2" id="KW-1185">Reference proteome</keyword>
<dbReference type="InterPro" id="IPR016181">
    <property type="entry name" value="Acyl_CoA_acyltransferase"/>
</dbReference>
<dbReference type="RefSeq" id="WP_212690835.1">
    <property type="nucleotide sequence ID" value="NZ_CP058561.1"/>
</dbReference>
<name>A0A8J8MD33_9FIRM</name>
<dbReference type="Gene3D" id="3.40.630.30">
    <property type="match status" value="1"/>
</dbReference>
<sequence length="258" mass="30127">MKKNDVLYDKVFLVKFLEQLNIELEYKRLDGKNEELIAEAAKCLAETFAGVTVKEETISEPMVQAVHLSIEDFNEFVYNYMKNVVEQGLCYIAINRKNNRIIGVLACEDFDPDEEVPPFTDNLEPMNKICELLEVLDKRFLDTIYYKTNKKVKKNDFVHMFMIGVKSDKLKKEIAKDLVRICQDDAIKRGYKGMFLEATNIKSATLISKYFKFKLVHDEKGMLIHTKYAETEHFKDIPPEKSLDCKLFYKALDPEYDI</sequence>
<dbReference type="GO" id="GO:0008080">
    <property type="term" value="F:N-acetyltransferase activity"/>
    <property type="evidence" value="ECO:0007669"/>
    <property type="project" value="TreeGrafter"/>
</dbReference>
<dbReference type="AlphaFoldDB" id="A0A8J8MD33"/>
<accession>A0A8J8MD33</accession>
<dbReference type="PANTHER" id="PTHR20905:SF1">
    <property type="entry name" value="AT07410P-RELATED"/>
    <property type="match status" value="1"/>
</dbReference>
<dbReference type="SUPFAM" id="SSF55729">
    <property type="entry name" value="Acyl-CoA N-acyltransferases (Nat)"/>
    <property type="match status" value="1"/>
</dbReference>
<proteinExistence type="predicted"/>
<dbReference type="Proteomes" id="UP000677305">
    <property type="component" value="Chromosome"/>
</dbReference>
<evidence type="ECO:0000313" key="2">
    <source>
        <dbReference type="Proteomes" id="UP000677305"/>
    </source>
</evidence>
<reference evidence="1 2" key="1">
    <citation type="submission" date="2020-07" db="EMBL/GenBank/DDBJ databases">
        <title>Vallitalea guaymasensis genome.</title>
        <authorList>
            <person name="Postec A."/>
        </authorList>
    </citation>
    <scope>NUCLEOTIDE SEQUENCE [LARGE SCALE GENOMIC DNA]</scope>
    <source>
        <strain evidence="1 2">Ra1766G1</strain>
    </source>
</reference>
<dbReference type="PANTHER" id="PTHR20905">
    <property type="entry name" value="N-ACETYLTRANSFERASE-RELATED"/>
    <property type="match status" value="1"/>
</dbReference>
<gene>
    <name evidence="1" type="ORF">HYG85_17945</name>
</gene>
<organism evidence="1 2">
    <name type="scientific">Vallitalea guaymasensis</name>
    <dbReference type="NCBI Taxonomy" id="1185412"/>
    <lineage>
        <taxon>Bacteria</taxon>
        <taxon>Bacillati</taxon>
        <taxon>Bacillota</taxon>
        <taxon>Clostridia</taxon>
        <taxon>Lachnospirales</taxon>
        <taxon>Vallitaleaceae</taxon>
        <taxon>Vallitalea</taxon>
    </lineage>
</organism>
<evidence type="ECO:0000313" key="1">
    <source>
        <dbReference type="EMBL" id="QUH30696.1"/>
    </source>
</evidence>
<dbReference type="KEGG" id="vgu:HYG85_17945"/>
<protein>
    <submittedName>
        <fullName evidence="1">Uncharacterized protein</fullName>
    </submittedName>
</protein>